<comment type="caution">
    <text evidence="3">The sequence shown here is derived from an EMBL/GenBank/DDBJ whole genome shotgun (WGS) entry which is preliminary data.</text>
</comment>
<gene>
    <name evidence="3" type="ORF">BJ322DRAFT_1118888</name>
</gene>
<reference evidence="3" key="2">
    <citation type="submission" date="2020-11" db="EMBL/GenBank/DDBJ databases">
        <authorList>
            <consortium name="DOE Joint Genome Institute"/>
            <person name="Kuo A."/>
            <person name="Miyauchi S."/>
            <person name="Kiss E."/>
            <person name="Drula E."/>
            <person name="Kohler A."/>
            <person name="Sanchez-Garcia M."/>
            <person name="Andreopoulos B."/>
            <person name="Barry K.W."/>
            <person name="Bonito G."/>
            <person name="Buee M."/>
            <person name="Carver A."/>
            <person name="Chen C."/>
            <person name="Cichocki N."/>
            <person name="Clum A."/>
            <person name="Culley D."/>
            <person name="Crous P.W."/>
            <person name="Fauchery L."/>
            <person name="Girlanda M."/>
            <person name="Hayes R."/>
            <person name="Keri Z."/>
            <person name="Labutti K."/>
            <person name="Lipzen A."/>
            <person name="Lombard V."/>
            <person name="Magnuson J."/>
            <person name="Maillard F."/>
            <person name="Morin E."/>
            <person name="Murat C."/>
            <person name="Nolan M."/>
            <person name="Ohm R."/>
            <person name="Pangilinan J."/>
            <person name="Pereira M."/>
            <person name="Perotto S."/>
            <person name="Peter M."/>
            <person name="Riley R."/>
            <person name="Sitrit Y."/>
            <person name="Stielow B."/>
            <person name="Szollosi G."/>
            <person name="Zifcakova L."/>
            <person name="Stursova M."/>
            <person name="Spatafora J.W."/>
            <person name="Tedersoo L."/>
            <person name="Vaario L.-M."/>
            <person name="Yamada A."/>
            <person name="Yan M."/>
            <person name="Wang P."/>
            <person name="Xu J."/>
            <person name="Bruns T."/>
            <person name="Baldrian P."/>
            <person name="Vilgalys R."/>
            <person name="Henrissat B."/>
            <person name="Grigoriev I.V."/>
            <person name="Hibbett D."/>
            <person name="Nagy L.G."/>
            <person name="Martin F.M."/>
        </authorList>
    </citation>
    <scope>NUCLEOTIDE SEQUENCE</scope>
    <source>
        <strain evidence="3">UH-Tt-Lm1</strain>
    </source>
</reference>
<evidence type="ECO:0000313" key="3">
    <source>
        <dbReference type="EMBL" id="KAF9791214.1"/>
    </source>
</evidence>
<dbReference type="AlphaFoldDB" id="A0A9P6HNX0"/>
<keyword evidence="2" id="KW-0472">Membrane</keyword>
<sequence length="564" mass="62685">MDSDTGLDSPPPPSKFRRPWSPDPLGSSNPSSRNRRREPSDVSVEALDLADYAMSLPRRATRPYDNQCNFMPNDPHPLSPRGIRPVVQSRDSLPPPSLASPGGTLSTTTSAPGSPRDRPRSLPSRSNDPHTSSERSAPRIVDHDTHLLSDGPFNYQDHEPEIDTGRFPSFARHWYSDHRLTTRPPLSAYHSVPNIENAFSFDPVYPAHKHNSFDSFQKQSFSDFGYSLPPSRDSHSRNVLPWVNEARDPFAEQLDPEVKQERIRMLEREFIRKGGEKGADYDENLVGGADRRGKLITQGPKKRLATRCSQALLTLGAAVSLIYIAVAIKPQKVPPPQGTVPFYLLYVLSIVTFLLVTYLFLIFPYCCLGREKDSKLTGPLGPEGLAVLPVQHLPGGSKHKGFKGDKKKNKKGGSGDVQVNLIVDPNMFGGSRRGRDEEEEYDEDLSSWFGTSSGRSSGGNARRLRTPKRRSVFEGLALEARWKQARKRLKWAMAADVVCLILWGGEFVIILAGQRCPPGGFNGWCDGYNLATAFGCLTCVLFGFSVFFDIKDLHGSRVSPRTRT</sequence>
<feature type="transmembrane region" description="Helical" evidence="2">
    <location>
        <begin position="340"/>
        <end position="366"/>
    </location>
</feature>
<proteinExistence type="predicted"/>
<reference evidence="3" key="1">
    <citation type="journal article" date="2020" name="Nat. Commun.">
        <title>Large-scale genome sequencing of mycorrhizal fungi provides insights into the early evolution of symbiotic traits.</title>
        <authorList>
            <person name="Miyauchi S."/>
            <person name="Kiss E."/>
            <person name="Kuo A."/>
            <person name="Drula E."/>
            <person name="Kohler A."/>
            <person name="Sanchez-Garcia M."/>
            <person name="Morin E."/>
            <person name="Andreopoulos B."/>
            <person name="Barry K.W."/>
            <person name="Bonito G."/>
            <person name="Buee M."/>
            <person name="Carver A."/>
            <person name="Chen C."/>
            <person name="Cichocki N."/>
            <person name="Clum A."/>
            <person name="Culley D."/>
            <person name="Crous P.W."/>
            <person name="Fauchery L."/>
            <person name="Girlanda M."/>
            <person name="Hayes R.D."/>
            <person name="Keri Z."/>
            <person name="LaButti K."/>
            <person name="Lipzen A."/>
            <person name="Lombard V."/>
            <person name="Magnuson J."/>
            <person name="Maillard F."/>
            <person name="Murat C."/>
            <person name="Nolan M."/>
            <person name="Ohm R.A."/>
            <person name="Pangilinan J."/>
            <person name="Pereira M.F."/>
            <person name="Perotto S."/>
            <person name="Peter M."/>
            <person name="Pfister S."/>
            <person name="Riley R."/>
            <person name="Sitrit Y."/>
            <person name="Stielow J.B."/>
            <person name="Szollosi G."/>
            <person name="Zifcakova L."/>
            <person name="Stursova M."/>
            <person name="Spatafora J.W."/>
            <person name="Tedersoo L."/>
            <person name="Vaario L.M."/>
            <person name="Yamada A."/>
            <person name="Yan M."/>
            <person name="Wang P."/>
            <person name="Xu J."/>
            <person name="Bruns T."/>
            <person name="Baldrian P."/>
            <person name="Vilgalys R."/>
            <person name="Dunand C."/>
            <person name="Henrissat B."/>
            <person name="Grigoriev I.V."/>
            <person name="Hibbett D."/>
            <person name="Nagy L.G."/>
            <person name="Martin F.M."/>
        </authorList>
    </citation>
    <scope>NUCLEOTIDE SEQUENCE</scope>
    <source>
        <strain evidence="3">UH-Tt-Lm1</strain>
    </source>
</reference>
<feature type="transmembrane region" description="Helical" evidence="2">
    <location>
        <begin position="528"/>
        <end position="548"/>
    </location>
</feature>
<dbReference type="Proteomes" id="UP000736335">
    <property type="component" value="Unassembled WGS sequence"/>
</dbReference>
<keyword evidence="2" id="KW-1133">Transmembrane helix</keyword>
<feature type="region of interest" description="Disordered" evidence="1">
    <location>
        <begin position="1"/>
        <end position="160"/>
    </location>
</feature>
<feature type="region of interest" description="Disordered" evidence="1">
    <location>
        <begin position="393"/>
        <end position="416"/>
    </location>
</feature>
<accession>A0A9P6HNX0</accession>
<feature type="transmembrane region" description="Helical" evidence="2">
    <location>
        <begin position="311"/>
        <end position="328"/>
    </location>
</feature>
<organism evidence="3 4">
    <name type="scientific">Thelephora terrestris</name>
    <dbReference type="NCBI Taxonomy" id="56493"/>
    <lineage>
        <taxon>Eukaryota</taxon>
        <taxon>Fungi</taxon>
        <taxon>Dikarya</taxon>
        <taxon>Basidiomycota</taxon>
        <taxon>Agaricomycotina</taxon>
        <taxon>Agaricomycetes</taxon>
        <taxon>Thelephorales</taxon>
        <taxon>Thelephoraceae</taxon>
        <taxon>Thelephora</taxon>
    </lineage>
</organism>
<dbReference type="OrthoDB" id="3253553at2759"/>
<evidence type="ECO:0000313" key="4">
    <source>
        <dbReference type="Proteomes" id="UP000736335"/>
    </source>
</evidence>
<feature type="compositionally biased region" description="Basic residues" evidence="1">
    <location>
        <begin position="397"/>
        <end position="411"/>
    </location>
</feature>
<protein>
    <submittedName>
        <fullName evidence="3">Uncharacterized protein</fullName>
    </submittedName>
</protein>
<keyword evidence="4" id="KW-1185">Reference proteome</keyword>
<keyword evidence="2" id="KW-0812">Transmembrane</keyword>
<name>A0A9P6HNX0_9AGAM</name>
<evidence type="ECO:0000256" key="2">
    <source>
        <dbReference type="SAM" id="Phobius"/>
    </source>
</evidence>
<evidence type="ECO:0000256" key="1">
    <source>
        <dbReference type="SAM" id="MobiDB-lite"/>
    </source>
</evidence>
<dbReference type="EMBL" id="WIUZ02000002">
    <property type="protein sequence ID" value="KAF9791214.1"/>
    <property type="molecule type" value="Genomic_DNA"/>
</dbReference>
<feature type="transmembrane region" description="Helical" evidence="2">
    <location>
        <begin position="491"/>
        <end position="513"/>
    </location>
</feature>
<feature type="compositionally biased region" description="Basic and acidic residues" evidence="1">
    <location>
        <begin position="127"/>
        <end position="147"/>
    </location>
</feature>